<comment type="caution">
    <text evidence="1">The sequence shown here is derived from an EMBL/GenBank/DDBJ whole genome shotgun (WGS) entry which is preliminary data.</text>
</comment>
<proteinExistence type="predicted"/>
<dbReference type="RefSeq" id="WP_210043810.1">
    <property type="nucleotide sequence ID" value="NZ_JAFFZW010000019.1"/>
</dbReference>
<sequence length="190" mass="21120">MNLSCSIAYRMSQKYCNFPDRSCRPKTLLRGLMLIMGLTLGATGCIQTQPSDSPSNKNAAPRLSLEGAGGADHCSLDFKTGKYDFKGNNHCTNDRAVAIEFEHAPSASNVLLFDDYTCDRNDDGNYFWIYLRIIKEDLTVAPIPLEEIMATPPGSVVRPGVRVMAHYKYQSETPNKRTSCVQIQVDAPEF</sequence>
<gene>
    <name evidence="1" type="ORF">JTJ32_26215</name>
</gene>
<protein>
    <recommendedName>
        <fullName evidence="3">Lipoprotein</fullName>
    </recommendedName>
</protein>
<organism evidence="1 2">
    <name type="scientific">Pseudomonas alliivorans</name>
    <dbReference type="NCBI Taxonomy" id="2810613"/>
    <lineage>
        <taxon>Bacteria</taxon>
        <taxon>Pseudomonadati</taxon>
        <taxon>Pseudomonadota</taxon>
        <taxon>Gammaproteobacteria</taxon>
        <taxon>Pseudomonadales</taxon>
        <taxon>Pseudomonadaceae</taxon>
        <taxon>Pseudomonas</taxon>
    </lineage>
</organism>
<reference evidence="1 2" key="1">
    <citation type="journal article" date="2022" name="Syst. Appl. Microbiol.">
        <title>Pseudomonas alliivorans sp. nov., a plant-pathogenic bacterium isolated from onion foliage in Georgia, USA.</title>
        <authorList>
            <person name="Zhao M."/>
            <person name="Tyson C."/>
            <person name="Chen H.C."/>
            <person name="Paudel S."/>
            <person name="Gitaitis R."/>
            <person name="Kvitko B."/>
            <person name="Dutta B."/>
        </authorList>
    </citation>
    <scope>NUCLEOTIDE SEQUENCE [LARGE SCALE GENOMIC DNA]</scope>
    <source>
        <strain evidence="1 2">20GA0068</strain>
    </source>
</reference>
<keyword evidence="2" id="KW-1185">Reference proteome</keyword>
<accession>A0ABS4CFB9</accession>
<name>A0ABS4CFB9_9PSED</name>
<evidence type="ECO:0000313" key="2">
    <source>
        <dbReference type="Proteomes" id="UP000673197"/>
    </source>
</evidence>
<evidence type="ECO:0008006" key="3">
    <source>
        <dbReference type="Google" id="ProtNLM"/>
    </source>
</evidence>
<dbReference type="EMBL" id="JAFFZW010000019">
    <property type="protein sequence ID" value="MBP0948824.1"/>
    <property type="molecule type" value="Genomic_DNA"/>
</dbReference>
<dbReference type="Proteomes" id="UP000673197">
    <property type="component" value="Unassembled WGS sequence"/>
</dbReference>
<evidence type="ECO:0000313" key="1">
    <source>
        <dbReference type="EMBL" id="MBP0948824.1"/>
    </source>
</evidence>